<feature type="transmembrane region" description="Helical" evidence="1">
    <location>
        <begin position="131"/>
        <end position="149"/>
    </location>
</feature>
<evidence type="ECO:0000256" key="1">
    <source>
        <dbReference type="SAM" id="Phobius"/>
    </source>
</evidence>
<keyword evidence="1" id="KW-0472">Membrane</keyword>
<comment type="caution">
    <text evidence="3">The sequence shown here is derived from an EMBL/GenBank/DDBJ whole genome shotgun (WGS) entry which is preliminary data.</text>
</comment>
<keyword evidence="4" id="KW-1185">Reference proteome</keyword>
<proteinExistence type="predicted"/>
<feature type="signal peptide" evidence="2">
    <location>
        <begin position="1"/>
        <end position="20"/>
    </location>
</feature>
<reference evidence="4" key="1">
    <citation type="journal article" date="2019" name="Int. J. Syst. Evol. Microbiol.">
        <title>The Global Catalogue of Microorganisms (GCM) 10K type strain sequencing project: providing services to taxonomists for standard genome sequencing and annotation.</title>
        <authorList>
            <consortium name="The Broad Institute Genomics Platform"/>
            <consortium name="The Broad Institute Genome Sequencing Center for Infectious Disease"/>
            <person name="Wu L."/>
            <person name="Ma J."/>
        </authorList>
    </citation>
    <scope>NUCLEOTIDE SEQUENCE [LARGE SCALE GENOMIC DNA]</scope>
    <source>
        <strain evidence="4">CCUG 55250</strain>
    </source>
</reference>
<evidence type="ECO:0008006" key="5">
    <source>
        <dbReference type="Google" id="ProtNLM"/>
    </source>
</evidence>
<dbReference type="EMBL" id="JBHSMA010000001">
    <property type="protein sequence ID" value="MFC5408750.1"/>
    <property type="molecule type" value="Genomic_DNA"/>
</dbReference>
<keyword evidence="2" id="KW-0732">Signal</keyword>
<accession>A0ABW0I8B8</accession>
<dbReference type="Proteomes" id="UP001596106">
    <property type="component" value="Unassembled WGS sequence"/>
</dbReference>
<keyword evidence="1" id="KW-0812">Transmembrane</keyword>
<dbReference type="RefSeq" id="WP_379841928.1">
    <property type="nucleotide sequence ID" value="NZ_JBHSMA010000001.1"/>
</dbReference>
<evidence type="ECO:0000313" key="4">
    <source>
        <dbReference type="Proteomes" id="UP001596106"/>
    </source>
</evidence>
<gene>
    <name evidence="3" type="ORF">ACFPMF_05495</name>
</gene>
<sequence length="197" mass="22511">MIHALHISVLLLLTAPFVHAQTDTLSIDSLMIKQKSPYVALLKPGQKYLTLDVTGRLGGFQRHRFFPNEEIKFRYKGRKYRETLYAVTDSTLILILEDPNTFLDEAVHFPLSKIEKIYVNRQIPFITQGTYLFPIAGTLFFVADVVNLSRAEKRLTADARALKAPAVMMALGAICYKLSFPLYKINKNNRLKVLETY</sequence>
<evidence type="ECO:0000256" key="2">
    <source>
        <dbReference type="SAM" id="SignalP"/>
    </source>
</evidence>
<feature type="transmembrane region" description="Helical" evidence="1">
    <location>
        <begin position="161"/>
        <end position="183"/>
    </location>
</feature>
<name>A0ABW0I8B8_9BACT</name>
<keyword evidence="1" id="KW-1133">Transmembrane helix</keyword>
<feature type="chain" id="PRO_5045849824" description="DUF2846 domain-containing protein" evidence="2">
    <location>
        <begin position="21"/>
        <end position="197"/>
    </location>
</feature>
<organism evidence="3 4">
    <name type="scientific">Larkinella bovis</name>
    <dbReference type="NCBI Taxonomy" id="683041"/>
    <lineage>
        <taxon>Bacteria</taxon>
        <taxon>Pseudomonadati</taxon>
        <taxon>Bacteroidota</taxon>
        <taxon>Cytophagia</taxon>
        <taxon>Cytophagales</taxon>
        <taxon>Spirosomataceae</taxon>
        <taxon>Larkinella</taxon>
    </lineage>
</organism>
<protein>
    <recommendedName>
        <fullName evidence="5">DUF2846 domain-containing protein</fullName>
    </recommendedName>
</protein>
<evidence type="ECO:0000313" key="3">
    <source>
        <dbReference type="EMBL" id="MFC5408750.1"/>
    </source>
</evidence>